<feature type="region of interest" description="Disordered" evidence="2">
    <location>
        <begin position="972"/>
        <end position="996"/>
    </location>
</feature>
<feature type="compositionally biased region" description="Low complexity" evidence="2">
    <location>
        <begin position="1522"/>
        <end position="1531"/>
    </location>
</feature>
<evidence type="ECO:0000313" key="4">
    <source>
        <dbReference type="Proteomes" id="UP000828390"/>
    </source>
</evidence>
<gene>
    <name evidence="3" type="ORF">DPMN_183926</name>
</gene>
<evidence type="ECO:0000256" key="1">
    <source>
        <dbReference type="SAM" id="Coils"/>
    </source>
</evidence>
<proteinExistence type="predicted"/>
<feature type="region of interest" description="Disordered" evidence="2">
    <location>
        <begin position="1699"/>
        <end position="1748"/>
    </location>
</feature>
<feature type="coiled-coil region" evidence="1">
    <location>
        <begin position="1399"/>
        <end position="1426"/>
    </location>
</feature>
<feature type="region of interest" description="Disordered" evidence="2">
    <location>
        <begin position="1893"/>
        <end position="1917"/>
    </location>
</feature>
<dbReference type="Proteomes" id="UP000828390">
    <property type="component" value="Unassembled WGS sequence"/>
</dbReference>
<keyword evidence="1" id="KW-0175">Coiled coil</keyword>
<feature type="region of interest" description="Disordered" evidence="2">
    <location>
        <begin position="472"/>
        <end position="495"/>
    </location>
</feature>
<feature type="region of interest" description="Disordered" evidence="2">
    <location>
        <begin position="1098"/>
        <end position="1117"/>
    </location>
</feature>
<dbReference type="OrthoDB" id="6158850at2759"/>
<feature type="compositionally biased region" description="Basic and acidic residues" evidence="2">
    <location>
        <begin position="1895"/>
        <end position="1915"/>
    </location>
</feature>
<feature type="compositionally biased region" description="Polar residues" evidence="2">
    <location>
        <begin position="972"/>
        <end position="988"/>
    </location>
</feature>
<feature type="region of interest" description="Disordered" evidence="2">
    <location>
        <begin position="1522"/>
        <end position="1543"/>
    </location>
</feature>
<evidence type="ECO:0000313" key="3">
    <source>
        <dbReference type="EMBL" id="KAH3749428.1"/>
    </source>
</evidence>
<feature type="region of interest" description="Disordered" evidence="2">
    <location>
        <begin position="1436"/>
        <end position="1495"/>
    </location>
</feature>
<feature type="compositionally biased region" description="Acidic residues" evidence="2">
    <location>
        <begin position="78"/>
        <end position="87"/>
    </location>
</feature>
<feature type="compositionally biased region" description="Polar residues" evidence="2">
    <location>
        <begin position="1467"/>
        <end position="1481"/>
    </location>
</feature>
<feature type="region of interest" description="Disordered" evidence="2">
    <location>
        <begin position="748"/>
        <end position="771"/>
    </location>
</feature>
<accession>A0A9D4DI91</accession>
<feature type="compositionally biased region" description="Polar residues" evidence="2">
    <location>
        <begin position="1732"/>
        <end position="1741"/>
    </location>
</feature>
<name>A0A9D4DI91_DREPO</name>
<feature type="compositionally biased region" description="Low complexity" evidence="2">
    <location>
        <begin position="1171"/>
        <end position="1186"/>
    </location>
</feature>
<dbReference type="EMBL" id="JAIWYP010000010">
    <property type="protein sequence ID" value="KAH3749428.1"/>
    <property type="molecule type" value="Genomic_DNA"/>
</dbReference>
<protein>
    <submittedName>
        <fullName evidence="3">Uncharacterized protein</fullName>
    </submittedName>
</protein>
<evidence type="ECO:0000256" key="2">
    <source>
        <dbReference type="SAM" id="MobiDB-lite"/>
    </source>
</evidence>
<feature type="region of interest" description="Disordered" evidence="2">
    <location>
        <begin position="1"/>
        <end position="145"/>
    </location>
</feature>
<feature type="compositionally biased region" description="Polar residues" evidence="2">
    <location>
        <begin position="1446"/>
        <end position="1460"/>
    </location>
</feature>
<comment type="caution">
    <text evidence="3">The sequence shown here is derived from an EMBL/GenBank/DDBJ whole genome shotgun (WGS) entry which is preliminary data.</text>
</comment>
<organism evidence="3 4">
    <name type="scientific">Dreissena polymorpha</name>
    <name type="common">Zebra mussel</name>
    <name type="synonym">Mytilus polymorpha</name>
    <dbReference type="NCBI Taxonomy" id="45954"/>
    <lineage>
        <taxon>Eukaryota</taxon>
        <taxon>Metazoa</taxon>
        <taxon>Spiralia</taxon>
        <taxon>Lophotrochozoa</taxon>
        <taxon>Mollusca</taxon>
        <taxon>Bivalvia</taxon>
        <taxon>Autobranchia</taxon>
        <taxon>Heteroconchia</taxon>
        <taxon>Euheterodonta</taxon>
        <taxon>Imparidentia</taxon>
        <taxon>Neoheterodontei</taxon>
        <taxon>Myida</taxon>
        <taxon>Dreissenoidea</taxon>
        <taxon>Dreissenidae</taxon>
        <taxon>Dreissena</taxon>
    </lineage>
</organism>
<keyword evidence="4" id="KW-1185">Reference proteome</keyword>
<feature type="region of interest" description="Disordered" evidence="2">
    <location>
        <begin position="1789"/>
        <end position="1812"/>
    </location>
</feature>
<reference evidence="3" key="1">
    <citation type="journal article" date="2019" name="bioRxiv">
        <title>The Genome of the Zebra Mussel, Dreissena polymorpha: A Resource for Invasive Species Research.</title>
        <authorList>
            <person name="McCartney M.A."/>
            <person name="Auch B."/>
            <person name="Kono T."/>
            <person name="Mallez S."/>
            <person name="Zhang Y."/>
            <person name="Obille A."/>
            <person name="Becker A."/>
            <person name="Abrahante J.E."/>
            <person name="Garbe J."/>
            <person name="Badalamenti J.P."/>
            <person name="Herman A."/>
            <person name="Mangelson H."/>
            <person name="Liachko I."/>
            <person name="Sullivan S."/>
            <person name="Sone E.D."/>
            <person name="Koren S."/>
            <person name="Silverstein K.A.T."/>
            <person name="Beckman K.B."/>
            <person name="Gohl D.M."/>
        </authorList>
    </citation>
    <scope>NUCLEOTIDE SEQUENCE</scope>
    <source>
        <strain evidence="3">Duluth1</strain>
        <tissue evidence="3">Whole animal</tissue>
    </source>
</reference>
<reference evidence="3" key="2">
    <citation type="submission" date="2020-11" db="EMBL/GenBank/DDBJ databases">
        <authorList>
            <person name="McCartney M.A."/>
            <person name="Auch B."/>
            <person name="Kono T."/>
            <person name="Mallez S."/>
            <person name="Becker A."/>
            <person name="Gohl D.M."/>
            <person name="Silverstein K.A.T."/>
            <person name="Koren S."/>
            <person name="Bechman K.B."/>
            <person name="Herman A."/>
            <person name="Abrahante J.E."/>
            <person name="Garbe J."/>
        </authorList>
    </citation>
    <scope>NUCLEOTIDE SEQUENCE</scope>
    <source>
        <strain evidence="3">Duluth1</strain>
        <tissue evidence="3">Whole animal</tissue>
    </source>
</reference>
<feature type="compositionally biased region" description="Basic and acidic residues" evidence="2">
    <location>
        <begin position="19"/>
        <end position="31"/>
    </location>
</feature>
<feature type="region of interest" description="Disordered" evidence="2">
    <location>
        <begin position="1199"/>
        <end position="1235"/>
    </location>
</feature>
<feature type="compositionally biased region" description="Low complexity" evidence="2">
    <location>
        <begin position="481"/>
        <end position="495"/>
    </location>
</feature>
<feature type="region of interest" description="Disordered" evidence="2">
    <location>
        <begin position="1164"/>
        <end position="1186"/>
    </location>
</feature>
<sequence length="2039" mass="229396">MAERRRNRQSKTASGIDADAEKRRSRSEGPHGRRKIRNSMHETSSVAKEQYKHVSNERYSMFTGQLSDHDDLMQGDPSESESMESDMEQQKWTKNPLMVRKSRKSDRVSKTDKRRSVHNTDQIGKTVSPRERPPNMFQNPKSKDLFLYPGKCEPLPKAFKFQRMEENRKKRIDMAVTSDEECSPQLRISRLRQRAMLSSNLHNEPALREDIQIVPKFADKTQSQHGFLGNSSSIQNDKSTLERLSQYDDVRYNNCDENFNIDHKNDAFYHNNAKNQAVKHNKLPSVLPEFLPENRLPANRDQHLGIHGNEFNQASKVTMINRTQKNNEIPVNFARNLAQNQSQESVNPKLGRMASESPKLRSFDEVRAKQAPALKKAVEKVKLTQCSLDSSTDSLDDLIESNIQYLESEIESGKLKRQSGNFGKPQNIPGQSHVIREPVRTSVHMSVNDEFRSRLHDPRQQIVNNIPTQRQNLVTKSSPHSQPQQTTYQGQQWSQVRTNEVKSGPLYGSATYSPHMHRKHVATTEDVSKSDTQLNVNTNLGRTDVTVGGKNSGNSKIGTVYYAESKPMGSYSIKDRVTGRMVYVKPVERVLNVSASDGDLGNGYRGNENVGQDVSRITESGMFSDVEYDIVVSERIKKWEKKLTPGEIEERKTVLNTIREYESFSDSNQKDSVPDTPVEIRRELRQLMSPTNNTGVGKLSVNLTRSTSSISDSNIADTSVTYFEPKVVSSETNLHRIFRVVHEPKSHSVSNVGSENMVKPVSSRRRREDVTNYTQSMSSMVASESEAGTMQQSWPPMVVDSDSGVRKSWRMSRYEEEINELKELVSDNLRDIRKRFDSDVSESDSRRASSPVAVNKPKEIVNKPKENVNNTKEKSGTASLTLNIKPATLTNQRSPVTIRRKLSDQMVHNTPPASPGIVPKGNTTMMTLSAPLTPKLERKLPIFKNIPVETKSVVQRIVPEVLKSVYSIHTSSNVSDTKGSSIDTSSTGPDVWSPNMESRKGLVSIERVKPRTLQTIPLSEDPVWREMEGLATFQRQQEMTTKEVNFDEIDELLKIATGSIERSKSLSNQKEPSWMTSDQLTRAVDIMSHSENAVILHSQLPVAQSKPRKLSDSSATTNKYSFIPPVIQPLKLNTGQTKKSSTSALDDVLEDIRATLQKKPLSPKLAKNVVESSESNSSANPSLQSPLTKSVKSFVYIKGDQKASSQPQPPPRKAEVSKTPSSATPGYDNTLPSWQTQTQIPPTLQAQLAEVGYIDPEFTQFPYIINGNYHLDPDLLSQKLQSTGLTVNESSDEQSLASWNKVLSKFSGNQQNTIMENLATSQNSVNGKVSQSEGNVHDLDRSVEELRSLAQDVEYKLSQIKSRIVSADEEKLDSILLALRKFAPLTEQKYFNLKSKQDFETEKVRKRKLEDALTELEKMYQSLDLDDKSLLDRASRREETRHFTSRTESQPQKGPSSSVSMLGGNWAQRSDSMSKSESNIDYSHPRRSHIEEIERQTQNEFEDITKSFQVLLDEVTKQCRSVVKSSSKPSQPENPKPLYSQRPIDEIRQEPPRHQLRLEVPSQRAVQDSYNTAIKELESVALGNIANIGHGQITSQSFNRSRQANNGMSLNLEKANNQFLNQNVKKFETVTSPSRNLNIQIQSRAVVTSKATSPGSNSYVSMATEFKPSIVTTKTHDFVRGNAEDGSGKNSVTLNIEVNTDKNAKGQGRSGRFRKRGNAEHRKSMPNFTRAVETQTVETQTDPPPSVAEMKEKFEEIRKNSLKDLESDSSPDLKSNRLLARKLSSGVAQKLSSAIDSSDEESSRKKRRSKARLSFSAPDIVSLLDCFNETYNELDNAGKGKKKSQDLKNKCSEGAKDCDTAINVNESQSADCCETPISKPPVYPIWKYPGQADFEGTKQSDQKRTLSHSASERSFTKGIAEKNNTVITTSGNDNTVFNSTGINNETAVLSSDVTFRRRTRSAGCEDENEDQRPRSFHELVAVFEHSPQRREKLRLSGLRKCASEESMFIDLILQKVYHSESDVRDLDRHDKVAKTDVRI</sequence>